<comment type="caution">
    <text evidence="2">The sequence shown here is derived from an EMBL/GenBank/DDBJ whole genome shotgun (WGS) entry which is preliminary data.</text>
</comment>
<proteinExistence type="predicted"/>
<accession>A0A6N6KB92</accession>
<name>A0A6N6KB92_9ENTR</name>
<evidence type="ECO:0000313" key="3">
    <source>
        <dbReference type="Proteomes" id="UP000468420"/>
    </source>
</evidence>
<sequence>MFQNHKVQYAKSFKLHQGSKRVNPQELTQVSDRGERTSLT</sequence>
<reference evidence="2 3" key="1">
    <citation type="submission" date="2018-08" db="EMBL/GenBank/DDBJ databases">
        <title>Complete genomic analysis of a Citrobacter pasteurii isolated from cockles (Cerastoderma edule) containing a new chromosomic qnrB allele.</title>
        <authorList>
            <person name="Rodrigues A."/>
            <person name="Baptista T."/>
            <person name="Quesada A."/>
            <person name="Campos M.J."/>
        </authorList>
    </citation>
    <scope>NUCLEOTIDE SEQUENCE [LARGE SCALE GENOMIC DNA]</scope>
    <source>
        <strain evidence="2 3">BA18</strain>
    </source>
</reference>
<protein>
    <submittedName>
        <fullName evidence="2">Addiction module toxin RelE</fullName>
    </submittedName>
</protein>
<organism evidence="2 3">
    <name type="scientific">Citrobacter pasteurii</name>
    <dbReference type="NCBI Taxonomy" id="1563222"/>
    <lineage>
        <taxon>Bacteria</taxon>
        <taxon>Pseudomonadati</taxon>
        <taxon>Pseudomonadota</taxon>
        <taxon>Gammaproteobacteria</taxon>
        <taxon>Enterobacterales</taxon>
        <taxon>Enterobacteriaceae</taxon>
        <taxon>Citrobacter</taxon>
    </lineage>
</organism>
<dbReference type="EMBL" id="QRDC01000001">
    <property type="protein sequence ID" value="KAA1280608.1"/>
    <property type="molecule type" value="Genomic_DNA"/>
</dbReference>
<evidence type="ECO:0000256" key="1">
    <source>
        <dbReference type="SAM" id="MobiDB-lite"/>
    </source>
</evidence>
<dbReference type="AlphaFoldDB" id="A0A6N6KB92"/>
<evidence type="ECO:0000313" key="2">
    <source>
        <dbReference type="EMBL" id="KAA1280608.1"/>
    </source>
</evidence>
<dbReference type="Proteomes" id="UP000468420">
    <property type="component" value="Unassembled WGS sequence"/>
</dbReference>
<feature type="compositionally biased region" description="Polar residues" evidence="1">
    <location>
        <begin position="20"/>
        <end position="31"/>
    </location>
</feature>
<gene>
    <name evidence="2" type="ORF">DXF85_00070</name>
</gene>
<feature type="region of interest" description="Disordered" evidence="1">
    <location>
        <begin position="13"/>
        <end position="40"/>
    </location>
</feature>